<keyword evidence="1" id="KW-0472">Membrane</keyword>
<reference evidence="2" key="1">
    <citation type="submission" date="2013-07" db="EMBL/GenBank/DDBJ databases">
        <title>Sub-species coevolution in mutualistic symbiosis.</title>
        <authorList>
            <person name="Murfin K."/>
            <person name="Klassen J."/>
            <person name="Lee M."/>
            <person name="Forst S."/>
            <person name="Stock P."/>
            <person name="Goodrich-Blair H."/>
        </authorList>
    </citation>
    <scope>NUCLEOTIDE SEQUENCE [LARGE SCALE GENOMIC DNA]</scope>
    <source>
        <strain evidence="2">Feltiae Moldova</strain>
    </source>
</reference>
<dbReference type="EMBL" id="CBSV010000145">
    <property type="protein sequence ID" value="CDH01725.1"/>
    <property type="molecule type" value="Genomic_DNA"/>
</dbReference>
<sequence>MKRKLRRRNQRWLSEQYRCAKINKIPMDFVVKFPEQQAEMDNANRLKRRGKLLPNWDKASFYDCHAAVPFINPHGKVYYYQVFMSKDELPDLYQSLWGHRLSSADTKGGLIGERGTPPHPAKPSFNRLSVTRKPDGRRQKKCSAGTGIVSTELRSFYYRYNIYIIGISLTPYFFLSCMVKIQVSQSDRRNKDCERPA</sequence>
<evidence type="ECO:0000313" key="3">
    <source>
        <dbReference type="Proteomes" id="UP000028487"/>
    </source>
</evidence>
<evidence type="ECO:0000313" key="2">
    <source>
        <dbReference type="EMBL" id="CDH01725.1"/>
    </source>
</evidence>
<keyword evidence="1" id="KW-0812">Transmembrane</keyword>
<organism evidence="2 3">
    <name type="scientific">Xenorhabdus bovienii str. feltiae Moldova</name>
    <dbReference type="NCBI Taxonomy" id="1398200"/>
    <lineage>
        <taxon>Bacteria</taxon>
        <taxon>Pseudomonadati</taxon>
        <taxon>Pseudomonadota</taxon>
        <taxon>Gammaproteobacteria</taxon>
        <taxon>Enterobacterales</taxon>
        <taxon>Morganellaceae</taxon>
        <taxon>Xenorhabdus</taxon>
    </lineage>
</organism>
<dbReference type="Proteomes" id="UP000028487">
    <property type="component" value="Unassembled WGS sequence"/>
</dbReference>
<comment type="caution">
    <text evidence="2">The sequence shown here is derived from an EMBL/GenBank/DDBJ whole genome shotgun (WGS) entry which is preliminary data.</text>
</comment>
<dbReference type="HOGENOM" id="CLU_1383711_0_0_6"/>
<dbReference type="RefSeq" id="WP_155271873.1">
    <property type="nucleotide sequence ID" value="NZ_CAWLWD010000194.1"/>
</dbReference>
<proteinExistence type="predicted"/>
<evidence type="ECO:0000256" key="1">
    <source>
        <dbReference type="SAM" id="Phobius"/>
    </source>
</evidence>
<accession>A0A077NSF7</accession>
<protein>
    <submittedName>
        <fullName evidence="2">Uncharacterized protein</fullName>
    </submittedName>
</protein>
<feature type="transmembrane region" description="Helical" evidence="1">
    <location>
        <begin position="160"/>
        <end position="181"/>
    </location>
</feature>
<name>A0A077NSF7_XENBV</name>
<keyword evidence="1" id="KW-1133">Transmembrane helix</keyword>
<dbReference type="AlphaFoldDB" id="A0A077NSF7"/>
<gene>
    <name evidence="2" type="ORF">XBFM1_2290007</name>
</gene>